<organism evidence="2 3">
    <name type="scientific">Cohnella nanjingensis</name>
    <dbReference type="NCBI Taxonomy" id="1387779"/>
    <lineage>
        <taxon>Bacteria</taxon>
        <taxon>Bacillati</taxon>
        <taxon>Bacillota</taxon>
        <taxon>Bacilli</taxon>
        <taxon>Bacillales</taxon>
        <taxon>Paenibacillaceae</taxon>
        <taxon>Cohnella</taxon>
    </lineage>
</organism>
<dbReference type="RefSeq" id="WP_185671495.1">
    <property type="nucleotide sequence ID" value="NZ_JACJVP010000041.1"/>
</dbReference>
<feature type="transmembrane region" description="Helical" evidence="1">
    <location>
        <begin position="37"/>
        <end position="55"/>
    </location>
</feature>
<keyword evidence="1" id="KW-0472">Membrane</keyword>
<dbReference type="AlphaFoldDB" id="A0A7X0VGZ9"/>
<keyword evidence="1" id="KW-1133">Transmembrane helix</keyword>
<gene>
    <name evidence="2" type="ORF">H7C19_23380</name>
</gene>
<evidence type="ECO:0000256" key="1">
    <source>
        <dbReference type="SAM" id="Phobius"/>
    </source>
</evidence>
<evidence type="ECO:0000313" key="2">
    <source>
        <dbReference type="EMBL" id="MBB6673627.1"/>
    </source>
</evidence>
<evidence type="ECO:0000313" key="3">
    <source>
        <dbReference type="Proteomes" id="UP000547209"/>
    </source>
</evidence>
<dbReference type="EMBL" id="JACJVP010000041">
    <property type="protein sequence ID" value="MBB6673627.1"/>
    <property type="molecule type" value="Genomic_DNA"/>
</dbReference>
<sequence>MKNYSLLLSVGLLAVFFLAVFLSSGRSSDFADSLEWATKFILPWLFFFAFILIFGRRK</sequence>
<accession>A0A7X0VGZ9</accession>
<dbReference type="Proteomes" id="UP000547209">
    <property type="component" value="Unassembled WGS sequence"/>
</dbReference>
<reference evidence="2 3" key="1">
    <citation type="submission" date="2020-08" db="EMBL/GenBank/DDBJ databases">
        <title>Cohnella phylogeny.</title>
        <authorList>
            <person name="Dunlap C."/>
        </authorList>
    </citation>
    <scope>NUCLEOTIDE SEQUENCE [LARGE SCALE GENOMIC DNA]</scope>
    <source>
        <strain evidence="2 3">DSM 28246</strain>
    </source>
</reference>
<keyword evidence="1" id="KW-0812">Transmembrane</keyword>
<comment type="caution">
    <text evidence="2">The sequence shown here is derived from an EMBL/GenBank/DDBJ whole genome shotgun (WGS) entry which is preliminary data.</text>
</comment>
<name>A0A7X0VGZ9_9BACL</name>
<protein>
    <submittedName>
        <fullName evidence="2">Uncharacterized protein</fullName>
    </submittedName>
</protein>
<proteinExistence type="predicted"/>
<keyword evidence="3" id="KW-1185">Reference proteome</keyword>